<dbReference type="SUPFAM" id="SSF102215">
    <property type="entry name" value="Creatininase"/>
    <property type="match status" value="1"/>
</dbReference>
<evidence type="ECO:0000256" key="4">
    <source>
        <dbReference type="ARBA" id="ARBA00022833"/>
    </source>
</evidence>
<keyword evidence="3" id="KW-0378">Hydrolase</keyword>
<gene>
    <name evidence="6" type="ORF">ENK44_02355</name>
</gene>
<evidence type="ECO:0000256" key="3">
    <source>
        <dbReference type="ARBA" id="ARBA00022801"/>
    </source>
</evidence>
<dbReference type="InterPro" id="IPR003785">
    <property type="entry name" value="Creatininase/forma_Hydrolase"/>
</dbReference>
<organism evidence="6">
    <name type="scientific">Caldithrix abyssi</name>
    <dbReference type="NCBI Taxonomy" id="187145"/>
    <lineage>
        <taxon>Bacteria</taxon>
        <taxon>Pseudomonadati</taxon>
        <taxon>Calditrichota</taxon>
        <taxon>Calditrichia</taxon>
        <taxon>Calditrichales</taxon>
        <taxon>Calditrichaceae</taxon>
        <taxon>Caldithrix</taxon>
    </lineage>
</organism>
<dbReference type="AlphaFoldDB" id="A0A7V4TYX4"/>
<name>A0A7V4TYX4_CALAY</name>
<proteinExistence type="inferred from homology"/>
<protein>
    <submittedName>
        <fullName evidence="6">Creatininase family protein</fullName>
    </submittedName>
</protein>
<dbReference type="PANTHER" id="PTHR35005:SF1">
    <property type="entry name" value="2-AMINO-5-FORMYLAMINO-6-RIBOSYLAMINOPYRIMIDIN-4(3H)-ONE 5'-MONOPHOSPHATE DEFORMYLASE"/>
    <property type="match status" value="1"/>
</dbReference>
<comment type="caution">
    <text evidence="6">The sequence shown here is derived from an EMBL/GenBank/DDBJ whole genome shotgun (WGS) entry which is preliminary data.</text>
</comment>
<dbReference type="Pfam" id="PF02633">
    <property type="entry name" value="Creatininase"/>
    <property type="match status" value="1"/>
</dbReference>
<dbReference type="GO" id="GO:0016811">
    <property type="term" value="F:hydrolase activity, acting on carbon-nitrogen (but not peptide) bonds, in linear amides"/>
    <property type="evidence" value="ECO:0007669"/>
    <property type="project" value="TreeGrafter"/>
</dbReference>
<reference evidence="6" key="1">
    <citation type="journal article" date="2020" name="mSystems">
        <title>Genome- and Community-Level Interaction Insights into Carbon Utilization and Element Cycling Functions of Hydrothermarchaeota in Hydrothermal Sediment.</title>
        <authorList>
            <person name="Zhou Z."/>
            <person name="Liu Y."/>
            <person name="Xu W."/>
            <person name="Pan J."/>
            <person name="Luo Z.H."/>
            <person name="Li M."/>
        </authorList>
    </citation>
    <scope>NUCLEOTIDE SEQUENCE [LARGE SCALE GENOMIC DNA]</scope>
    <source>
        <strain evidence="6">HyVt-577</strain>
    </source>
</reference>
<dbReference type="EMBL" id="DRQG01000022">
    <property type="protein sequence ID" value="HGY54523.1"/>
    <property type="molecule type" value="Genomic_DNA"/>
</dbReference>
<comment type="cofactor">
    <cofactor evidence="1">
        <name>Zn(2+)</name>
        <dbReference type="ChEBI" id="CHEBI:29105"/>
    </cofactor>
</comment>
<comment type="similarity">
    <text evidence="5">Belongs to the creatininase superfamily.</text>
</comment>
<keyword evidence="4" id="KW-0862">Zinc</keyword>
<evidence type="ECO:0000256" key="5">
    <source>
        <dbReference type="ARBA" id="ARBA00024029"/>
    </source>
</evidence>
<evidence type="ECO:0000256" key="2">
    <source>
        <dbReference type="ARBA" id="ARBA00022723"/>
    </source>
</evidence>
<dbReference type="GO" id="GO:0009231">
    <property type="term" value="P:riboflavin biosynthetic process"/>
    <property type="evidence" value="ECO:0007669"/>
    <property type="project" value="TreeGrafter"/>
</dbReference>
<evidence type="ECO:0000313" key="6">
    <source>
        <dbReference type="EMBL" id="HGY54523.1"/>
    </source>
</evidence>
<sequence>MSKIVKYEHITTFDLDDYDRERTLFVLPVSLLEEHGPHLPLGTDLLLAEALARRLAERIDGLFGMKHIVLMRGVPLGAGGIPMAGTIESDPQTVKQVVIDYGNSLAAYGFKYCLLSSGHAGSAHLQALQDACDTLQNKRKFNMIPVSNHVIEAFFNGRLIEKINSYLSKPLSATDLADFRIDSHAGWWETSAMLLEHESLVQDNYKTLHKSEQIGSLGYQGIPSRADKEFAEAVIQAMLDTAVEFLQTYLGPLS</sequence>
<dbReference type="Proteomes" id="UP000885779">
    <property type="component" value="Unassembled WGS sequence"/>
</dbReference>
<keyword evidence="2" id="KW-0479">Metal-binding</keyword>
<evidence type="ECO:0000256" key="1">
    <source>
        <dbReference type="ARBA" id="ARBA00001947"/>
    </source>
</evidence>
<dbReference type="Gene3D" id="3.40.50.10310">
    <property type="entry name" value="Creatininase"/>
    <property type="match status" value="1"/>
</dbReference>
<dbReference type="InterPro" id="IPR024087">
    <property type="entry name" value="Creatininase-like_sf"/>
</dbReference>
<dbReference type="PANTHER" id="PTHR35005">
    <property type="entry name" value="3-DEHYDRO-SCYLLO-INOSOSE HYDROLASE"/>
    <property type="match status" value="1"/>
</dbReference>
<accession>A0A7V4TYX4</accession>
<dbReference type="GO" id="GO:0046872">
    <property type="term" value="F:metal ion binding"/>
    <property type="evidence" value="ECO:0007669"/>
    <property type="project" value="UniProtKB-KW"/>
</dbReference>